<keyword evidence="3" id="KW-1185">Reference proteome</keyword>
<feature type="compositionally biased region" description="Low complexity" evidence="1">
    <location>
        <begin position="160"/>
        <end position="176"/>
    </location>
</feature>
<evidence type="ECO:0000256" key="1">
    <source>
        <dbReference type="SAM" id="MobiDB-lite"/>
    </source>
</evidence>
<dbReference type="InParanoid" id="A0A1Y2GPH0"/>
<sequence length="284" mass="28918">MATTTTISSSTTGSVVGRSTMSLVGAVSPPTTPPATPTSPIMSASDSNKVEDEEVPAIPIDPASSSVKDQKVMATTPPPSPPPASVSAALMPGTPSLTDLDLDALPLKATITTAVLDNGAGHSLSTAIKSERLGSGSGSDVIPSLPSETTTIVASPSPSPSLSSSLPLPSSPSSSLSTAVESAVDVAITVTPPIPTGEATTFFDDMINAPQPPANILTLGPTTSLPDLYHDFFDNHPELYDSGQLSDPEMDLDPEDFASLTTSAMIRARTHTMTDLSQTSGTTM</sequence>
<dbReference type="Proteomes" id="UP000193648">
    <property type="component" value="Unassembled WGS sequence"/>
</dbReference>
<protein>
    <submittedName>
        <fullName evidence="2">Uncharacterized protein</fullName>
    </submittedName>
</protein>
<dbReference type="AlphaFoldDB" id="A0A1Y2GPH0"/>
<feature type="region of interest" description="Disordered" evidence="1">
    <location>
        <begin position="1"/>
        <end position="92"/>
    </location>
</feature>
<organism evidence="2 3">
    <name type="scientific">Lobosporangium transversale</name>
    <dbReference type="NCBI Taxonomy" id="64571"/>
    <lineage>
        <taxon>Eukaryota</taxon>
        <taxon>Fungi</taxon>
        <taxon>Fungi incertae sedis</taxon>
        <taxon>Mucoromycota</taxon>
        <taxon>Mortierellomycotina</taxon>
        <taxon>Mortierellomycetes</taxon>
        <taxon>Mortierellales</taxon>
        <taxon>Mortierellaceae</taxon>
        <taxon>Lobosporangium</taxon>
    </lineage>
</organism>
<feature type="compositionally biased region" description="Low complexity" evidence="1">
    <location>
        <begin position="1"/>
        <end position="22"/>
    </location>
</feature>
<accession>A0A1Y2GPH0</accession>
<gene>
    <name evidence="2" type="ORF">BCR41DRAFT_96020</name>
</gene>
<reference evidence="2 3" key="1">
    <citation type="submission" date="2016-07" db="EMBL/GenBank/DDBJ databases">
        <title>Pervasive Adenine N6-methylation of Active Genes in Fungi.</title>
        <authorList>
            <consortium name="DOE Joint Genome Institute"/>
            <person name="Mondo S.J."/>
            <person name="Dannebaum R.O."/>
            <person name="Kuo R.C."/>
            <person name="Labutti K."/>
            <person name="Haridas S."/>
            <person name="Kuo A."/>
            <person name="Salamov A."/>
            <person name="Ahrendt S.R."/>
            <person name="Lipzen A."/>
            <person name="Sullivan W."/>
            <person name="Andreopoulos W.B."/>
            <person name="Clum A."/>
            <person name="Lindquist E."/>
            <person name="Daum C."/>
            <person name="Ramamoorthy G.K."/>
            <person name="Gryganskyi A."/>
            <person name="Culley D."/>
            <person name="Magnuson J.K."/>
            <person name="James T.Y."/>
            <person name="O'Malley M.A."/>
            <person name="Stajich J.E."/>
            <person name="Spatafora J.W."/>
            <person name="Visel A."/>
            <person name="Grigoriev I.V."/>
        </authorList>
    </citation>
    <scope>NUCLEOTIDE SEQUENCE [LARGE SCALE GENOMIC DNA]</scope>
    <source>
        <strain evidence="2 3">NRRL 3116</strain>
    </source>
</reference>
<proteinExistence type="predicted"/>
<comment type="caution">
    <text evidence="2">The sequence shown here is derived from an EMBL/GenBank/DDBJ whole genome shotgun (WGS) entry which is preliminary data.</text>
</comment>
<dbReference type="OrthoDB" id="2428218at2759"/>
<dbReference type="RefSeq" id="XP_021880513.1">
    <property type="nucleotide sequence ID" value="XM_022031098.1"/>
</dbReference>
<dbReference type="EMBL" id="MCFF01000023">
    <property type="protein sequence ID" value="ORZ13432.1"/>
    <property type="molecule type" value="Genomic_DNA"/>
</dbReference>
<name>A0A1Y2GPH0_9FUNG</name>
<dbReference type="GeneID" id="33572939"/>
<feature type="region of interest" description="Disordered" evidence="1">
    <location>
        <begin position="131"/>
        <end position="176"/>
    </location>
</feature>
<evidence type="ECO:0000313" key="3">
    <source>
        <dbReference type="Proteomes" id="UP000193648"/>
    </source>
</evidence>
<evidence type="ECO:0000313" key="2">
    <source>
        <dbReference type="EMBL" id="ORZ13432.1"/>
    </source>
</evidence>